<dbReference type="VEuPathDB" id="VectorBase:GBRI035601"/>
<keyword evidence="1" id="KW-1133">Transmembrane helix</keyword>
<keyword evidence="3" id="KW-1185">Reference proteome</keyword>
<feature type="transmembrane region" description="Helical" evidence="1">
    <location>
        <begin position="12"/>
        <end position="29"/>
    </location>
</feature>
<keyword evidence="1" id="KW-0472">Membrane</keyword>
<dbReference type="EnsemblMetazoa" id="GBRI035601-RA">
    <property type="protein sequence ID" value="GBRI035601-PA"/>
    <property type="gene ID" value="GBRI035601"/>
</dbReference>
<dbReference type="STRING" id="37001.A0A1A9WX54"/>
<proteinExistence type="predicted"/>
<organism evidence="2 3">
    <name type="scientific">Glossina brevipalpis</name>
    <dbReference type="NCBI Taxonomy" id="37001"/>
    <lineage>
        <taxon>Eukaryota</taxon>
        <taxon>Metazoa</taxon>
        <taxon>Ecdysozoa</taxon>
        <taxon>Arthropoda</taxon>
        <taxon>Hexapoda</taxon>
        <taxon>Insecta</taxon>
        <taxon>Pterygota</taxon>
        <taxon>Neoptera</taxon>
        <taxon>Endopterygota</taxon>
        <taxon>Diptera</taxon>
        <taxon>Brachycera</taxon>
        <taxon>Muscomorpha</taxon>
        <taxon>Hippoboscoidea</taxon>
        <taxon>Glossinidae</taxon>
        <taxon>Glossina</taxon>
    </lineage>
</organism>
<dbReference type="AlphaFoldDB" id="A0A1A9WX54"/>
<reference evidence="3" key="1">
    <citation type="submission" date="2014-03" db="EMBL/GenBank/DDBJ databases">
        <authorList>
            <person name="Aksoy S."/>
            <person name="Warren W."/>
            <person name="Wilson R.K."/>
        </authorList>
    </citation>
    <scope>NUCLEOTIDE SEQUENCE [LARGE SCALE GENOMIC DNA]</scope>
    <source>
        <strain evidence="3">IAEA</strain>
    </source>
</reference>
<keyword evidence="1" id="KW-0812">Transmembrane</keyword>
<reference evidence="2" key="2">
    <citation type="submission" date="2020-05" db="UniProtKB">
        <authorList>
            <consortium name="EnsemblMetazoa"/>
        </authorList>
    </citation>
    <scope>IDENTIFICATION</scope>
    <source>
        <strain evidence="2">IAEA</strain>
    </source>
</reference>
<evidence type="ECO:0000313" key="3">
    <source>
        <dbReference type="Proteomes" id="UP000091820"/>
    </source>
</evidence>
<accession>A0A1A9WX54</accession>
<evidence type="ECO:0000313" key="2">
    <source>
        <dbReference type="EnsemblMetazoa" id="GBRI035601-PA"/>
    </source>
</evidence>
<evidence type="ECO:0000256" key="1">
    <source>
        <dbReference type="SAM" id="Phobius"/>
    </source>
</evidence>
<name>A0A1A9WX54_9MUSC</name>
<sequence length="113" mass="13441">MRLPYRNKKTTLWVVFAVIVVTMFLFKFTELRPICFFKDETSSSVMVRGDSILYEVVFHDDFCIFCNQSDDISMPLFCDDDYYNKRQVTSTHWVAKPEQYYLASERNHVLLGK</sequence>
<dbReference type="Proteomes" id="UP000091820">
    <property type="component" value="Unassembled WGS sequence"/>
</dbReference>
<protein>
    <submittedName>
        <fullName evidence="2">Uncharacterized protein</fullName>
    </submittedName>
</protein>